<feature type="compositionally biased region" description="Basic and acidic residues" evidence="1">
    <location>
        <begin position="43"/>
        <end position="64"/>
    </location>
</feature>
<sequence>MALRAKAQITRPSGPNEIQVLQNFLLVVKHESGARPGGLTRESGARCHQEHESGARGHQEHESGATRSKSKGKSPLTALRDRKRVEIGFNGSRRRPFINSINKARFRVQLTKRHAATSGIVLSLRASIPF</sequence>
<protein>
    <submittedName>
        <fullName evidence="2">Uncharacterized protein</fullName>
    </submittedName>
</protein>
<gene>
    <name evidence="2" type="ORF">CEXT_545001</name>
</gene>
<evidence type="ECO:0000256" key="1">
    <source>
        <dbReference type="SAM" id="MobiDB-lite"/>
    </source>
</evidence>
<dbReference type="Proteomes" id="UP001054945">
    <property type="component" value="Unassembled WGS sequence"/>
</dbReference>
<dbReference type="AlphaFoldDB" id="A0AAV4X4N0"/>
<reference evidence="2 3" key="1">
    <citation type="submission" date="2021-06" db="EMBL/GenBank/DDBJ databases">
        <title>Caerostris extrusa draft genome.</title>
        <authorList>
            <person name="Kono N."/>
            <person name="Arakawa K."/>
        </authorList>
    </citation>
    <scope>NUCLEOTIDE SEQUENCE [LARGE SCALE GENOMIC DNA]</scope>
</reference>
<comment type="caution">
    <text evidence="2">The sequence shown here is derived from an EMBL/GenBank/DDBJ whole genome shotgun (WGS) entry which is preliminary data.</text>
</comment>
<evidence type="ECO:0000313" key="2">
    <source>
        <dbReference type="EMBL" id="GIY88935.1"/>
    </source>
</evidence>
<organism evidence="2 3">
    <name type="scientific">Caerostris extrusa</name>
    <name type="common">Bark spider</name>
    <name type="synonym">Caerostris bankana</name>
    <dbReference type="NCBI Taxonomy" id="172846"/>
    <lineage>
        <taxon>Eukaryota</taxon>
        <taxon>Metazoa</taxon>
        <taxon>Ecdysozoa</taxon>
        <taxon>Arthropoda</taxon>
        <taxon>Chelicerata</taxon>
        <taxon>Arachnida</taxon>
        <taxon>Araneae</taxon>
        <taxon>Araneomorphae</taxon>
        <taxon>Entelegynae</taxon>
        <taxon>Araneoidea</taxon>
        <taxon>Araneidae</taxon>
        <taxon>Caerostris</taxon>
    </lineage>
</organism>
<name>A0AAV4X4N0_CAEEX</name>
<feature type="region of interest" description="Disordered" evidence="1">
    <location>
        <begin position="33"/>
        <end position="80"/>
    </location>
</feature>
<dbReference type="EMBL" id="BPLR01017126">
    <property type="protein sequence ID" value="GIY88935.1"/>
    <property type="molecule type" value="Genomic_DNA"/>
</dbReference>
<accession>A0AAV4X4N0</accession>
<keyword evidence="3" id="KW-1185">Reference proteome</keyword>
<evidence type="ECO:0000313" key="3">
    <source>
        <dbReference type="Proteomes" id="UP001054945"/>
    </source>
</evidence>
<proteinExistence type="predicted"/>